<sequence>MCHAHSKGARVVLKEDVPIKDIIDPTFRASWIAKKLNLAKEQHMDGINLYIGQKVHCSTPEYDALTALVKETTEAFHREIEGSQVTVDVNWSPKHNNLSCYNYTGIADASDFVFVMSFGKRNPVGIAAANAPYKQILTGYEDYISMGINPRKLVMGVPWYGYDYTCLKLSADHVCTTTKVPLLTASYQGFSRRLVSYKVIMKYLKTSTSGIQWNEDQQAPYYNYQDSAGSFHQVWYDNPRSISLKVSYVVKNGLRGIGMWHANSLDYSEDATAKQQTEEMWQVLKPQWTFLKPKL</sequence>
<dbReference type="PROSITE" id="PS51910">
    <property type="entry name" value="GH18_2"/>
    <property type="match status" value="1"/>
</dbReference>
<evidence type="ECO:0000256" key="3">
    <source>
        <dbReference type="ARBA" id="ARBA00022729"/>
    </source>
</evidence>
<dbReference type="KEGG" id="tmu:101358106"/>
<reference evidence="12" key="1">
    <citation type="submission" date="2025-08" db="UniProtKB">
        <authorList>
            <consortium name="RefSeq"/>
        </authorList>
    </citation>
    <scope>IDENTIFICATION</scope>
</reference>
<evidence type="ECO:0000313" key="11">
    <source>
        <dbReference type="Proteomes" id="UP000248480"/>
    </source>
</evidence>
<dbReference type="InterPro" id="IPR029070">
    <property type="entry name" value="Chitinase_insertion_sf"/>
</dbReference>
<dbReference type="GO" id="GO:0006032">
    <property type="term" value="P:chitin catabolic process"/>
    <property type="evidence" value="ECO:0007669"/>
    <property type="project" value="TreeGrafter"/>
</dbReference>
<comment type="similarity">
    <text evidence="2">Belongs to the glycosyl hydrolase 18 family.</text>
</comment>
<accession>A0A2Y9R6E6</accession>
<dbReference type="GeneID" id="101358106"/>
<dbReference type="Proteomes" id="UP000248480">
    <property type="component" value="Unplaced"/>
</dbReference>
<dbReference type="InterPro" id="IPR017853">
    <property type="entry name" value="GH"/>
</dbReference>
<dbReference type="InterPro" id="IPR011583">
    <property type="entry name" value="Chitinase_II/V-like_cat"/>
</dbReference>
<dbReference type="GO" id="GO:0009313">
    <property type="term" value="P:oligosaccharide catabolic process"/>
    <property type="evidence" value="ECO:0007669"/>
    <property type="project" value="TreeGrafter"/>
</dbReference>
<evidence type="ECO:0000256" key="7">
    <source>
        <dbReference type="ARBA" id="ARBA00023295"/>
    </source>
</evidence>
<comment type="subcellular location">
    <subcellularLocation>
        <location evidence="1">Lysosome</location>
    </subcellularLocation>
</comment>
<dbReference type="STRING" id="127582.A0A2Y9R6E6"/>
<dbReference type="FunFam" id="3.20.20.80:FF:000250">
    <property type="entry name" value="Probable di-N-acetylchitobiase 1"/>
    <property type="match status" value="1"/>
</dbReference>
<dbReference type="Gene3D" id="3.20.20.80">
    <property type="entry name" value="Glycosidases"/>
    <property type="match status" value="1"/>
</dbReference>
<name>A0A2Y9R6E6_TRIMA</name>
<keyword evidence="4" id="KW-0378">Hydrolase</keyword>
<dbReference type="GO" id="GO:0005615">
    <property type="term" value="C:extracellular space"/>
    <property type="evidence" value="ECO:0007669"/>
    <property type="project" value="TreeGrafter"/>
</dbReference>
<dbReference type="GO" id="GO:0004568">
    <property type="term" value="F:chitinase activity"/>
    <property type="evidence" value="ECO:0007669"/>
    <property type="project" value="TreeGrafter"/>
</dbReference>
<proteinExistence type="inferred from homology"/>
<evidence type="ECO:0000313" key="12">
    <source>
        <dbReference type="RefSeq" id="XP_023587279.1"/>
    </source>
</evidence>
<dbReference type="GO" id="GO:0008061">
    <property type="term" value="F:chitin binding"/>
    <property type="evidence" value="ECO:0007669"/>
    <property type="project" value="InterPro"/>
</dbReference>
<keyword evidence="7" id="KW-0326">Glycosidase</keyword>
<comment type="function">
    <text evidence="8">Involved in the degradation of asparagine-linked glycoproteins. Hydrolyze of N-acetyl-beta-D-glucosamine (1-4)N-acetylglucosamine chitobiose core from the reducing end of the bond, it requires prior cleavage by glycosylasparaginase.</text>
</comment>
<evidence type="ECO:0000256" key="5">
    <source>
        <dbReference type="ARBA" id="ARBA00023180"/>
    </source>
</evidence>
<dbReference type="SUPFAM" id="SSF51445">
    <property type="entry name" value="(Trans)glycosidases"/>
    <property type="match status" value="1"/>
</dbReference>
<evidence type="ECO:0000256" key="6">
    <source>
        <dbReference type="ARBA" id="ARBA00023228"/>
    </source>
</evidence>
<dbReference type="Pfam" id="PF00704">
    <property type="entry name" value="Glyco_hydro_18"/>
    <property type="match status" value="1"/>
</dbReference>
<dbReference type="InParanoid" id="A0A2Y9R6E6"/>
<dbReference type="InterPro" id="IPR001223">
    <property type="entry name" value="Glyco_hydro18_cat"/>
</dbReference>
<dbReference type="SMART" id="SM00636">
    <property type="entry name" value="Glyco_18"/>
    <property type="match status" value="1"/>
</dbReference>
<evidence type="ECO:0000256" key="2">
    <source>
        <dbReference type="ARBA" id="ARBA00009336"/>
    </source>
</evidence>
<evidence type="ECO:0000256" key="4">
    <source>
        <dbReference type="ARBA" id="ARBA00022801"/>
    </source>
</evidence>
<dbReference type="PANTHER" id="PTHR46290">
    <property type="entry name" value="DI-N-ACETYLCHITOBIASE"/>
    <property type="match status" value="1"/>
</dbReference>
<keyword evidence="11" id="KW-1185">Reference proteome</keyword>
<organism evidence="11 12">
    <name type="scientific">Trichechus manatus latirostris</name>
    <name type="common">Florida manatee</name>
    <dbReference type="NCBI Taxonomy" id="127582"/>
    <lineage>
        <taxon>Eukaryota</taxon>
        <taxon>Metazoa</taxon>
        <taxon>Chordata</taxon>
        <taxon>Craniata</taxon>
        <taxon>Vertebrata</taxon>
        <taxon>Euteleostomi</taxon>
        <taxon>Mammalia</taxon>
        <taxon>Eutheria</taxon>
        <taxon>Afrotheria</taxon>
        <taxon>Sirenia</taxon>
        <taxon>Trichechidae</taxon>
        <taxon>Trichechus</taxon>
    </lineage>
</organism>
<dbReference type="InterPro" id="IPR051887">
    <property type="entry name" value="GH18_Domain-Containing"/>
</dbReference>
<keyword evidence="3" id="KW-0732">Signal</keyword>
<keyword evidence="5" id="KW-0325">Glycoprotein</keyword>
<keyword evidence="6" id="KW-0458">Lysosome</keyword>
<evidence type="ECO:0000256" key="9">
    <source>
        <dbReference type="ARBA" id="ARBA00074174"/>
    </source>
</evidence>
<evidence type="ECO:0000256" key="1">
    <source>
        <dbReference type="ARBA" id="ARBA00004371"/>
    </source>
</evidence>
<gene>
    <name evidence="12" type="primary">LOC101358106</name>
</gene>
<dbReference type="FunFam" id="3.10.50.10:FF:000006">
    <property type="entry name" value="Chitobiase, di-N-acetyl"/>
    <property type="match status" value="1"/>
</dbReference>
<dbReference type="RefSeq" id="XP_023587279.1">
    <property type="nucleotide sequence ID" value="XM_023731511.1"/>
</dbReference>
<feature type="domain" description="GH18" evidence="10">
    <location>
        <begin position="1"/>
        <end position="291"/>
    </location>
</feature>
<evidence type="ECO:0000256" key="8">
    <source>
        <dbReference type="ARBA" id="ARBA00055477"/>
    </source>
</evidence>
<dbReference type="GO" id="GO:0005764">
    <property type="term" value="C:lysosome"/>
    <property type="evidence" value="ECO:0007669"/>
    <property type="project" value="UniProtKB-SubCell"/>
</dbReference>
<evidence type="ECO:0000259" key="10">
    <source>
        <dbReference type="PROSITE" id="PS51910"/>
    </source>
</evidence>
<dbReference type="Gene3D" id="3.10.50.10">
    <property type="match status" value="1"/>
</dbReference>
<dbReference type="AlphaFoldDB" id="A0A2Y9R6E6"/>
<protein>
    <recommendedName>
        <fullName evidence="9">Di-N-acetylchitobiase</fullName>
    </recommendedName>
</protein>
<dbReference type="PANTHER" id="PTHR46290:SF1">
    <property type="entry name" value="DI-N-ACETYLCHITOBIASE"/>
    <property type="match status" value="1"/>
</dbReference>